<organism evidence="1 2">
    <name type="scientific">Paenibacillus melissococcoides</name>
    <dbReference type="NCBI Taxonomy" id="2912268"/>
    <lineage>
        <taxon>Bacteria</taxon>
        <taxon>Bacillati</taxon>
        <taxon>Bacillota</taxon>
        <taxon>Bacilli</taxon>
        <taxon>Bacillales</taxon>
        <taxon>Paenibacillaceae</taxon>
        <taxon>Paenibacillus</taxon>
    </lineage>
</organism>
<proteinExistence type="predicted"/>
<gene>
    <name evidence="1" type="ORF">WJ0W_005589</name>
</gene>
<dbReference type="Proteomes" id="UP001154322">
    <property type="component" value="Unassembled WGS sequence"/>
</dbReference>
<sequence length="61" mass="6607">MAAVLIAGTRDEIVTREFTSDKEIVGATEDAFDLIEQEHGADLVLNLVAFSVLKIEVPHAP</sequence>
<protein>
    <submittedName>
        <fullName evidence="1">Uncharacterized protein</fullName>
    </submittedName>
</protein>
<reference evidence="1" key="1">
    <citation type="submission" date="2022-06" db="EMBL/GenBank/DDBJ databases">
        <authorList>
            <person name="Dietemann V."/>
            <person name="Ory F."/>
            <person name="Dainat B."/>
            <person name="Oberhansli S."/>
        </authorList>
    </citation>
    <scope>NUCLEOTIDE SEQUENCE</scope>
    <source>
        <strain evidence="1">Ena-SAMPLE-TAB-26-04-2022-14:26:32:270-5432</strain>
    </source>
</reference>
<dbReference type="RefSeq" id="WP_213426415.1">
    <property type="nucleotide sequence ID" value="NZ_AP031286.1"/>
</dbReference>
<accession>A0ABN8UAZ4</accession>
<keyword evidence="2" id="KW-1185">Reference proteome</keyword>
<comment type="caution">
    <text evidence="1">The sequence shown here is derived from an EMBL/GenBank/DDBJ whole genome shotgun (WGS) entry which is preliminary data.</text>
</comment>
<evidence type="ECO:0000313" key="1">
    <source>
        <dbReference type="EMBL" id="CAH8248332.1"/>
    </source>
</evidence>
<evidence type="ECO:0000313" key="2">
    <source>
        <dbReference type="Proteomes" id="UP001154322"/>
    </source>
</evidence>
<dbReference type="EMBL" id="CALYLO010000009">
    <property type="protein sequence ID" value="CAH8248332.1"/>
    <property type="molecule type" value="Genomic_DNA"/>
</dbReference>
<name>A0ABN8UAZ4_9BACL</name>